<dbReference type="Proteomes" id="UP000009096">
    <property type="component" value="Chromosome 3"/>
</dbReference>
<dbReference type="EMBL" id="DS022247">
    <property type="protein sequence ID" value="EWG44274.1"/>
    <property type="molecule type" value="Genomic_DNA"/>
</dbReference>
<evidence type="ECO:0000313" key="1">
    <source>
        <dbReference type="EMBL" id="EWG44274.1"/>
    </source>
</evidence>
<dbReference type="KEGG" id="fvr:FVEG_15630"/>
<protein>
    <submittedName>
        <fullName evidence="1">Uncharacterized protein</fullName>
    </submittedName>
</protein>
<evidence type="ECO:0000313" key="2">
    <source>
        <dbReference type="Proteomes" id="UP000009096"/>
    </source>
</evidence>
<gene>
    <name evidence="1" type="ORF">FVEG_15630</name>
</gene>
<reference evidence="1 2" key="1">
    <citation type="journal article" date="2010" name="Nature">
        <title>Comparative genomics reveals mobile pathogenicity chromosomes in Fusarium.</title>
        <authorList>
            <person name="Ma L.J."/>
            <person name="van der Does H.C."/>
            <person name="Borkovich K.A."/>
            <person name="Coleman J.J."/>
            <person name="Daboussi M.J."/>
            <person name="Di Pietro A."/>
            <person name="Dufresne M."/>
            <person name="Freitag M."/>
            <person name="Grabherr M."/>
            <person name="Henrissat B."/>
            <person name="Houterman P.M."/>
            <person name="Kang S."/>
            <person name="Shim W.B."/>
            <person name="Woloshuk C."/>
            <person name="Xie X."/>
            <person name="Xu J.R."/>
            <person name="Antoniw J."/>
            <person name="Baker S.E."/>
            <person name="Bluhm B.H."/>
            <person name="Breakspear A."/>
            <person name="Brown D.W."/>
            <person name="Butchko R.A."/>
            <person name="Chapman S."/>
            <person name="Coulson R."/>
            <person name="Coutinho P.M."/>
            <person name="Danchin E.G."/>
            <person name="Diener A."/>
            <person name="Gale L.R."/>
            <person name="Gardiner D.M."/>
            <person name="Goff S."/>
            <person name="Hammond-Kosack K.E."/>
            <person name="Hilburn K."/>
            <person name="Hua-Van A."/>
            <person name="Jonkers W."/>
            <person name="Kazan K."/>
            <person name="Kodira C.D."/>
            <person name="Koehrsen M."/>
            <person name="Kumar L."/>
            <person name="Lee Y.H."/>
            <person name="Li L."/>
            <person name="Manners J.M."/>
            <person name="Miranda-Saavedra D."/>
            <person name="Mukherjee M."/>
            <person name="Park G."/>
            <person name="Park J."/>
            <person name="Park S.Y."/>
            <person name="Proctor R.H."/>
            <person name="Regev A."/>
            <person name="Ruiz-Roldan M.C."/>
            <person name="Sain D."/>
            <person name="Sakthikumar S."/>
            <person name="Sykes S."/>
            <person name="Schwartz D.C."/>
            <person name="Turgeon B.G."/>
            <person name="Wapinski I."/>
            <person name="Yoder O."/>
            <person name="Young S."/>
            <person name="Zeng Q."/>
            <person name="Zhou S."/>
            <person name="Galagan J."/>
            <person name="Cuomo C.A."/>
            <person name="Kistler H.C."/>
            <person name="Rep M."/>
        </authorList>
    </citation>
    <scope>NUCLEOTIDE SEQUENCE [LARGE SCALE GENOMIC DNA]</scope>
    <source>
        <strain evidence="2">M3125 / FGSC 7600</strain>
    </source>
</reference>
<dbReference type="VEuPathDB" id="FungiDB:FVEG_15630"/>
<dbReference type="AlphaFoldDB" id="W7MA16"/>
<keyword evidence="2" id="KW-1185">Reference proteome</keyword>
<dbReference type="RefSeq" id="XP_018750465.1">
    <property type="nucleotide sequence ID" value="XM_018904819.1"/>
</dbReference>
<proteinExistence type="predicted"/>
<accession>W7MA16</accession>
<organism evidence="1 2">
    <name type="scientific">Gibberella moniliformis (strain M3125 / FGSC 7600)</name>
    <name type="common">Maize ear and stalk rot fungus</name>
    <name type="synonym">Fusarium verticillioides</name>
    <dbReference type="NCBI Taxonomy" id="334819"/>
    <lineage>
        <taxon>Eukaryota</taxon>
        <taxon>Fungi</taxon>
        <taxon>Dikarya</taxon>
        <taxon>Ascomycota</taxon>
        <taxon>Pezizomycotina</taxon>
        <taxon>Sordariomycetes</taxon>
        <taxon>Hypocreomycetidae</taxon>
        <taxon>Hypocreales</taxon>
        <taxon>Nectriaceae</taxon>
        <taxon>Fusarium</taxon>
        <taxon>Fusarium fujikuroi species complex</taxon>
    </lineage>
</organism>
<name>W7MA16_GIBM7</name>
<dbReference type="GeneID" id="30072506"/>
<sequence length="65" mass="7364">MYELGHCHRHQYEGSENGYDYVGLAKEQLENADMVGGTLVWLSSEYMSTSVKPVNSMAVSYLWNS</sequence>